<dbReference type="Pfam" id="PF00675">
    <property type="entry name" value="Peptidase_M16"/>
    <property type="match status" value="1"/>
</dbReference>
<dbReference type="PANTHER" id="PTHR11851">
    <property type="entry name" value="METALLOPROTEASE"/>
    <property type="match status" value="1"/>
</dbReference>
<feature type="region of interest" description="Disordered" evidence="2">
    <location>
        <begin position="1"/>
        <end position="20"/>
    </location>
</feature>
<feature type="domain" description="Peptidase M16 C-terminal" evidence="4">
    <location>
        <begin position="182"/>
        <end position="365"/>
    </location>
</feature>
<dbReference type="GO" id="GO:0046872">
    <property type="term" value="F:metal ion binding"/>
    <property type="evidence" value="ECO:0007669"/>
    <property type="project" value="InterPro"/>
</dbReference>
<comment type="similarity">
    <text evidence="1">Belongs to the peptidase M16 family.</text>
</comment>
<feature type="domain" description="Peptidase M16 N-terminal" evidence="3">
    <location>
        <begin position="31"/>
        <end position="144"/>
    </location>
</feature>
<dbReference type="InterPro" id="IPR011765">
    <property type="entry name" value="Pept_M16_N"/>
</dbReference>
<protein>
    <submittedName>
        <fullName evidence="5">Putative Zn-dependent peptidase</fullName>
    </submittedName>
</protein>
<dbReference type="Gene3D" id="3.30.830.10">
    <property type="entry name" value="Metalloenzyme, LuxS/M16 peptidase-like"/>
    <property type="match status" value="2"/>
</dbReference>
<dbReference type="InterPro" id="IPR011249">
    <property type="entry name" value="Metalloenz_LuxS/M16"/>
</dbReference>
<evidence type="ECO:0000313" key="5">
    <source>
        <dbReference type="EMBL" id="MBB6050380.1"/>
    </source>
</evidence>
<evidence type="ECO:0000259" key="4">
    <source>
        <dbReference type="Pfam" id="PF05193"/>
    </source>
</evidence>
<name>A0A7W9SQ31_ARMRO</name>
<sequence length="444" mass="47931">MAQDKTKAEKPVDPPGTPQRRVLPSGLRLIVVERPEAALVGISLAIRTGSGDEDRTRSGTLHFIEHLVFKGTEEQKPGTFDQLVENLGSEVGARTLRDATFFEATVPLEGWQRLLEALGALTLRPAFRPADIESEKKVVEAEMALELADPFRSGTAAVTQALYAPGDPYGPPLFGEWPQVSKLTEDDLRAVHTACYRPDRMTLCVVGPVVAREVEALARQVFTGPERPPVARPLRQALVRPTSRDGVGLRAAADSVSGSRGTSTVVLGWSCPPAADVTTGAALALLAEILAQDDQGRLAGALVHRQELALKVRVEWVPQRCGGLFLIQATGLPRNAARLETAVLDELRRILEDGFVPAELEAGRRAWLGKLATEKASVESAAHRLVSFDALDTPGLEEELEKQLGLVQGDQLQTLLRTTLHPNLRSVALLGPLPLHMPQEGGKP</sequence>
<feature type="compositionally biased region" description="Basic and acidic residues" evidence="2">
    <location>
        <begin position="1"/>
        <end position="12"/>
    </location>
</feature>
<dbReference type="InterPro" id="IPR007863">
    <property type="entry name" value="Peptidase_M16_C"/>
</dbReference>
<dbReference type="Pfam" id="PF05193">
    <property type="entry name" value="Peptidase_M16_C"/>
    <property type="match status" value="1"/>
</dbReference>
<dbReference type="PANTHER" id="PTHR11851:SF49">
    <property type="entry name" value="MITOCHONDRIAL-PROCESSING PEPTIDASE SUBUNIT ALPHA"/>
    <property type="match status" value="1"/>
</dbReference>
<dbReference type="EMBL" id="JACHGW010000002">
    <property type="protein sequence ID" value="MBB6050380.1"/>
    <property type="molecule type" value="Genomic_DNA"/>
</dbReference>
<dbReference type="Proteomes" id="UP000520814">
    <property type="component" value="Unassembled WGS sequence"/>
</dbReference>
<reference evidence="5 6" key="1">
    <citation type="submission" date="2020-08" db="EMBL/GenBank/DDBJ databases">
        <title>Genomic Encyclopedia of Type Strains, Phase IV (KMG-IV): sequencing the most valuable type-strain genomes for metagenomic binning, comparative biology and taxonomic classification.</title>
        <authorList>
            <person name="Goeker M."/>
        </authorList>
    </citation>
    <scope>NUCLEOTIDE SEQUENCE [LARGE SCALE GENOMIC DNA]</scope>
    <source>
        <strain evidence="5 6">DSM 23562</strain>
    </source>
</reference>
<evidence type="ECO:0000313" key="6">
    <source>
        <dbReference type="Proteomes" id="UP000520814"/>
    </source>
</evidence>
<accession>A0A7W9SQ31</accession>
<keyword evidence="6" id="KW-1185">Reference proteome</keyword>
<dbReference type="RefSeq" id="WP_184195232.1">
    <property type="nucleotide sequence ID" value="NZ_JACHGW010000002.1"/>
</dbReference>
<organism evidence="5 6">
    <name type="scientific">Armatimonas rosea</name>
    <dbReference type="NCBI Taxonomy" id="685828"/>
    <lineage>
        <taxon>Bacteria</taxon>
        <taxon>Bacillati</taxon>
        <taxon>Armatimonadota</taxon>
        <taxon>Armatimonadia</taxon>
        <taxon>Armatimonadales</taxon>
        <taxon>Armatimonadaceae</taxon>
        <taxon>Armatimonas</taxon>
    </lineage>
</organism>
<evidence type="ECO:0000256" key="2">
    <source>
        <dbReference type="SAM" id="MobiDB-lite"/>
    </source>
</evidence>
<comment type="caution">
    <text evidence="5">The sequence shown here is derived from an EMBL/GenBank/DDBJ whole genome shotgun (WGS) entry which is preliminary data.</text>
</comment>
<gene>
    <name evidence="5" type="ORF">HNQ39_002171</name>
</gene>
<dbReference type="InterPro" id="IPR050361">
    <property type="entry name" value="MPP/UQCRC_Complex"/>
</dbReference>
<dbReference type="SUPFAM" id="SSF63411">
    <property type="entry name" value="LuxS/MPP-like metallohydrolase"/>
    <property type="match status" value="2"/>
</dbReference>
<proteinExistence type="inferred from homology"/>
<evidence type="ECO:0000256" key="1">
    <source>
        <dbReference type="ARBA" id="ARBA00007261"/>
    </source>
</evidence>
<dbReference type="AlphaFoldDB" id="A0A7W9SQ31"/>
<evidence type="ECO:0000259" key="3">
    <source>
        <dbReference type="Pfam" id="PF00675"/>
    </source>
</evidence>